<keyword evidence="2" id="KW-1185">Reference proteome</keyword>
<dbReference type="Proteomes" id="UP000250434">
    <property type="component" value="Chromosome"/>
</dbReference>
<evidence type="ECO:0008006" key="3">
    <source>
        <dbReference type="Google" id="ProtNLM"/>
    </source>
</evidence>
<dbReference type="AlphaFoldDB" id="A0A344LF95"/>
<gene>
    <name evidence="1" type="ORF">A4R43_33300</name>
</gene>
<proteinExistence type="predicted"/>
<evidence type="ECO:0000313" key="1">
    <source>
        <dbReference type="EMBL" id="AXB46719.1"/>
    </source>
</evidence>
<evidence type="ECO:0000313" key="2">
    <source>
        <dbReference type="Proteomes" id="UP000250434"/>
    </source>
</evidence>
<dbReference type="KEGG" id="aab:A4R43_33300"/>
<organism evidence="1 2">
    <name type="scientific">Amycolatopsis albispora</name>
    <dbReference type="NCBI Taxonomy" id="1804986"/>
    <lineage>
        <taxon>Bacteria</taxon>
        <taxon>Bacillati</taxon>
        <taxon>Actinomycetota</taxon>
        <taxon>Actinomycetes</taxon>
        <taxon>Pseudonocardiales</taxon>
        <taxon>Pseudonocardiaceae</taxon>
        <taxon>Amycolatopsis</taxon>
    </lineage>
</organism>
<sequence>MENPLDISGAEAQPCEMLTDAQVTGLLGTDINETRDDRSGPTCRWYRYGSQSASVAVGVPNVTDNGLTAIYVAANDQTYKFFKEMTPVRGYPAVAWGTNDDTMTRGVCNVAVGTSDRATVEATVTLSKQNIGTKDPCEAAHQVLDMVIGNIQGSN</sequence>
<reference evidence="1 2" key="1">
    <citation type="submission" date="2016-04" db="EMBL/GenBank/DDBJ databases">
        <title>Complete genome sequence and analysis of deep-sea sediment isolate, Amycolatopsis sp. WP1.</title>
        <authorList>
            <person name="Wang H."/>
            <person name="Chen S."/>
            <person name="Wu Q."/>
        </authorList>
    </citation>
    <scope>NUCLEOTIDE SEQUENCE [LARGE SCALE GENOMIC DNA]</scope>
    <source>
        <strain evidence="1 2">WP1</strain>
    </source>
</reference>
<dbReference type="InterPro" id="IPR024520">
    <property type="entry name" value="DUF3558"/>
</dbReference>
<dbReference type="EMBL" id="CP015163">
    <property type="protein sequence ID" value="AXB46719.1"/>
    <property type="molecule type" value="Genomic_DNA"/>
</dbReference>
<name>A0A344LF95_9PSEU</name>
<protein>
    <recommendedName>
        <fullName evidence="3">DUF3558 domain-containing protein</fullName>
    </recommendedName>
</protein>
<dbReference type="Pfam" id="PF12079">
    <property type="entry name" value="DUF3558"/>
    <property type="match status" value="1"/>
</dbReference>
<accession>A0A344LF95</accession>